<reference evidence="1" key="1">
    <citation type="submission" date="2013-12" db="EMBL/GenBank/DDBJ databases">
        <title>The Genome Sequence of Aphanomyces astaci APO3.</title>
        <authorList>
            <consortium name="The Broad Institute Genomics Platform"/>
            <person name="Russ C."/>
            <person name="Tyler B."/>
            <person name="van West P."/>
            <person name="Dieguez-Uribeondo J."/>
            <person name="Young S.K."/>
            <person name="Zeng Q."/>
            <person name="Gargeya S."/>
            <person name="Fitzgerald M."/>
            <person name="Abouelleil A."/>
            <person name="Alvarado L."/>
            <person name="Chapman S.B."/>
            <person name="Gainer-Dewar J."/>
            <person name="Goldberg J."/>
            <person name="Griggs A."/>
            <person name="Gujja S."/>
            <person name="Hansen M."/>
            <person name="Howarth C."/>
            <person name="Imamovic A."/>
            <person name="Ireland A."/>
            <person name="Larimer J."/>
            <person name="McCowan C."/>
            <person name="Murphy C."/>
            <person name="Pearson M."/>
            <person name="Poon T.W."/>
            <person name="Priest M."/>
            <person name="Roberts A."/>
            <person name="Saif S."/>
            <person name="Shea T."/>
            <person name="Sykes S."/>
            <person name="Wortman J."/>
            <person name="Nusbaum C."/>
            <person name="Birren B."/>
        </authorList>
    </citation>
    <scope>NUCLEOTIDE SEQUENCE [LARGE SCALE GENOMIC DNA]</scope>
    <source>
        <strain evidence="1">APO3</strain>
    </source>
</reference>
<dbReference type="RefSeq" id="XP_009836273.1">
    <property type="nucleotide sequence ID" value="XM_009837971.1"/>
</dbReference>
<proteinExistence type="predicted"/>
<dbReference type="AlphaFoldDB" id="W4G389"/>
<sequence length="112" mass="12734">MQRRQFLGQMLHGGWIQVVGLTERPALNECVHAARGVDVQHLRVPPQVTAVRADHVVDELLFMQVEHHAEEVLHGKLHQHLGPAERRDKDLVGRHDLHLGHHYLLVGTFSFG</sequence>
<evidence type="ECO:0000313" key="1">
    <source>
        <dbReference type="EMBL" id="ETV74167.1"/>
    </source>
</evidence>
<gene>
    <name evidence="1" type="ORF">H257_11133</name>
</gene>
<organism evidence="1">
    <name type="scientific">Aphanomyces astaci</name>
    <name type="common">Crayfish plague agent</name>
    <dbReference type="NCBI Taxonomy" id="112090"/>
    <lineage>
        <taxon>Eukaryota</taxon>
        <taxon>Sar</taxon>
        <taxon>Stramenopiles</taxon>
        <taxon>Oomycota</taxon>
        <taxon>Saprolegniomycetes</taxon>
        <taxon>Saprolegniales</taxon>
        <taxon>Verrucalvaceae</taxon>
        <taxon>Aphanomyces</taxon>
    </lineage>
</organism>
<name>W4G389_APHAT</name>
<dbReference type="GeneID" id="20813129"/>
<dbReference type="VEuPathDB" id="FungiDB:H257_11133"/>
<accession>W4G389</accession>
<protein>
    <submittedName>
        <fullName evidence="1">Uncharacterized protein</fullName>
    </submittedName>
</protein>
<dbReference type="EMBL" id="KI913145">
    <property type="protein sequence ID" value="ETV74167.1"/>
    <property type="molecule type" value="Genomic_DNA"/>
</dbReference>